<sequence length="130" mass="14751">MKHFHPSATCRNILRGTVAAAGLALLAGAPVQADPPHCPPGLERQGRCGPGDHHRHDRRDEARAYEQGYRDGQRDAWRIGDRFEREEYVVVREYSRYQLSPPPHGHYYVRVDDEVLLIDAATRIVADLVD</sequence>
<evidence type="ECO:0000256" key="2">
    <source>
        <dbReference type="SAM" id="SignalP"/>
    </source>
</evidence>
<reference evidence="3" key="2">
    <citation type="submission" date="2023-01" db="EMBL/GenBank/DDBJ databases">
        <authorList>
            <person name="Sun Q."/>
            <person name="Evtushenko L."/>
        </authorList>
    </citation>
    <scope>NUCLEOTIDE SEQUENCE</scope>
    <source>
        <strain evidence="3">VKM B-1513</strain>
    </source>
</reference>
<feature type="signal peptide" evidence="2">
    <location>
        <begin position="1"/>
        <end position="33"/>
    </location>
</feature>
<gene>
    <name evidence="3" type="ORF">GCM10017621_32390</name>
</gene>
<comment type="caution">
    <text evidence="3">The sequence shown here is derived from an EMBL/GenBank/DDBJ whole genome shotgun (WGS) entry which is preliminary data.</text>
</comment>
<dbReference type="PROSITE" id="PS51318">
    <property type="entry name" value="TAT"/>
    <property type="match status" value="1"/>
</dbReference>
<evidence type="ECO:0000313" key="4">
    <source>
        <dbReference type="Proteomes" id="UP001143486"/>
    </source>
</evidence>
<dbReference type="AlphaFoldDB" id="A0A9W6INW4"/>
<feature type="compositionally biased region" description="Basic and acidic residues" evidence="1">
    <location>
        <begin position="44"/>
        <end position="68"/>
    </location>
</feature>
<proteinExistence type="predicted"/>
<accession>A0A9W6INW4</accession>
<reference evidence="3" key="1">
    <citation type="journal article" date="2014" name="Int. J. Syst. Evol. Microbiol.">
        <title>Complete genome sequence of Corynebacterium casei LMG S-19264T (=DSM 44701T), isolated from a smear-ripened cheese.</title>
        <authorList>
            <consortium name="US DOE Joint Genome Institute (JGI-PGF)"/>
            <person name="Walter F."/>
            <person name="Albersmeier A."/>
            <person name="Kalinowski J."/>
            <person name="Ruckert C."/>
        </authorList>
    </citation>
    <scope>NUCLEOTIDE SEQUENCE</scope>
    <source>
        <strain evidence="3">VKM B-1513</strain>
    </source>
</reference>
<name>A0A9W6INW4_9PROT</name>
<evidence type="ECO:0008006" key="5">
    <source>
        <dbReference type="Google" id="ProtNLM"/>
    </source>
</evidence>
<evidence type="ECO:0000313" key="3">
    <source>
        <dbReference type="EMBL" id="GLK53731.1"/>
    </source>
</evidence>
<dbReference type="InterPro" id="IPR006311">
    <property type="entry name" value="TAT_signal"/>
</dbReference>
<feature type="chain" id="PRO_5040812966" description="Nickel/cobalt transporter regulator" evidence="2">
    <location>
        <begin position="34"/>
        <end position="130"/>
    </location>
</feature>
<dbReference type="EMBL" id="BSFE01000013">
    <property type="protein sequence ID" value="GLK53731.1"/>
    <property type="molecule type" value="Genomic_DNA"/>
</dbReference>
<evidence type="ECO:0000256" key="1">
    <source>
        <dbReference type="SAM" id="MobiDB-lite"/>
    </source>
</evidence>
<keyword evidence="2" id="KW-0732">Signal</keyword>
<feature type="region of interest" description="Disordered" evidence="1">
    <location>
        <begin position="34"/>
        <end position="68"/>
    </location>
</feature>
<organism evidence="3 4">
    <name type="scientific">Maricaulis virginensis</name>
    <dbReference type="NCBI Taxonomy" id="144022"/>
    <lineage>
        <taxon>Bacteria</taxon>
        <taxon>Pseudomonadati</taxon>
        <taxon>Pseudomonadota</taxon>
        <taxon>Alphaproteobacteria</taxon>
        <taxon>Maricaulales</taxon>
        <taxon>Maricaulaceae</taxon>
        <taxon>Maricaulis</taxon>
    </lineage>
</organism>
<keyword evidence="4" id="KW-1185">Reference proteome</keyword>
<dbReference type="Gene3D" id="3.10.450.160">
    <property type="entry name" value="inner membrane protein cigr"/>
    <property type="match status" value="1"/>
</dbReference>
<dbReference type="RefSeq" id="WP_271188072.1">
    <property type="nucleotide sequence ID" value="NZ_BSFE01000013.1"/>
</dbReference>
<protein>
    <recommendedName>
        <fullName evidence="5">Nickel/cobalt transporter regulator</fullName>
    </recommendedName>
</protein>
<dbReference type="Proteomes" id="UP001143486">
    <property type="component" value="Unassembled WGS sequence"/>
</dbReference>
<dbReference type="InterPro" id="IPR024572">
    <property type="entry name" value="RcnB"/>
</dbReference>
<dbReference type="Pfam" id="PF11776">
    <property type="entry name" value="RcnB"/>
    <property type="match status" value="1"/>
</dbReference>